<gene>
    <name evidence="1" type="ORF">BJ085DRAFT_33369</name>
</gene>
<name>A0A4P9ZQJ3_9FUNG</name>
<dbReference type="GO" id="GO:0034551">
    <property type="term" value="P:mitochondrial respiratory chain complex III assembly"/>
    <property type="evidence" value="ECO:0007669"/>
    <property type="project" value="TreeGrafter"/>
</dbReference>
<evidence type="ECO:0000313" key="1">
    <source>
        <dbReference type="EMBL" id="RKP35683.1"/>
    </source>
</evidence>
<keyword evidence="2" id="KW-1185">Reference proteome</keyword>
<dbReference type="PANTHER" id="PTHR28250">
    <property type="entry name" value="CYTOCHROME B PRE-MRNA-PROCESSING PROTEIN 6"/>
    <property type="match status" value="1"/>
</dbReference>
<organism evidence="1 2">
    <name type="scientific">Dimargaris cristalligena</name>
    <dbReference type="NCBI Taxonomy" id="215637"/>
    <lineage>
        <taxon>Eukaryota</taxon>
        <taxon>Fungi</taxon>
        <taxon>Fungi incertae sedis</taxon>
        <taxon>Zoopagomycota</taxon>
        <taxon>Kickxellomycotina</taxon>
        <taxon>Dimargaritomycetes</taxon>
        <taxon>Dimargaritales</taxon>
        <taxon>Dimargaritaceae</taxon>
        <taxon>Dimargaris</taxon>
    </lineage>
</organism>
<proteinExistence type="predicted"/>
<dbReference type="Proteomes" id="UP000268162">
    <property type="component" value="Unassembled WGS sequence"/>
</dbReference>
<evidence type="ECO:0000313" key="2">
    <source>
        <dbReference type="Proteomes" id="UP000268162"/>
    </source>
</evidence>
<dbReference type="Pfam" id="PF20180">
    <property type="entry name" value="UQCC2_CBP6"/>
    <property type="match status" value="1"/>
</dbReference>
<dbReference type="AlphaFoldDB" id="A0A4P9ZQJ3"/>
<dbReference type="InterPro" id="IPR037653">
    <property type="entry name" value="Cbp6"/>
</dbReference>
<protein>
    <submittedName>
        <fullName evidence="1">Uncharacterized protein</fullName>
    </submittedName>
</protein>
<accession>A0A4P9ZQJ3</accession>
<dbReference type="GO" id="GO:0061671">
    <property type="term" value="C:Cbp3p-Cbp6 complex"/>
    <property type="evidence" value="ECO:0007669"/>
    <property type="project" value="InterPro"/>
</dbReference>
<reference evidence="2" key="1">
    <citation type="journal article" date="2018" name="Nat. Microbiol.">
        <title>Leveraging single-cell genomics to expand the fungal tree of life.</title>
        <authorList>
            <person name="Ahrendt S.R."/>
            <person name="Quandt C.A."/>
            <person name="Ciobanu D."/>
            <person name="Clum A."/>
            <person name="Salamov A."/>
            <person name="Andreopoulos B."/>
            <person name="Cheng J.F."/>
            <person name="Woyke T."/>
            <person name="Pelin A."/>
            <person name="Henrissat B."/>
            <person name="Reynolds N.K."/>
            <person name="Benny G.L."/>
            <person name="Smith M.E."/>
            <person name="James T.Y."/>
            <person name="Grigoriev I.V."/>
        </authorList>
    </citation>
    <scope>NUCLEOTIDE SEQUENCE [LARGE SCALE GENOMIC DNA]</scope>
    <source>
        <strain evidence="2">RSA 468</strain>
    </source>
</reference>
<dbReference type="PANTHER" id="PTHR28250:SF1">
    <property type="entry name" value="CYTOCHROME B PRE-MRNA-PROCESSING PROTEIN 6"/>
    <property type="match status" value="1"/>
</dbReference>
<dbReference type="EMBL" id="ML002812">
    <property type="protein sequence ID" value="RKP35683.1"/>
    <property type="molecule type" value="Genomic_DNA"/>
</dbReference>
<sequence length="176" mass="19607">MPASVLVSKLPRPEIQRLYNQLLAVSARWPKDPIRADQDFHTALKHRVESELGPLLQTEVPATPSAATTTTTSSSAKIPTKVNTATTTTATLKPAGVANSTTKTFDSLTLEQLESDIRAFELLLENSYQTKFPLSDNLLKPKSQPTIYSEIIQRLDAAAINPPKPRNFFQRWFKLF</sequence>
<dbReference type="GO" id="GO:0043022">
    <property type="term" value="F:ribosome binding"/>
    <property type="evidence" value="ECO:0007669"/>
    <property type="project" value="InterPro"/>
</dbReference>